<feature type="domain" description="RsdA/BaiN/AoA(So)-like insert" evidence="5">
    <location>
        <begin position="194"/>
        <end position="356"/>
    </location>
</feature>
<dbReference type="Gene3D" id="3.50.50.60">
    <property type="entry name" value="FAD/NAD(P)-binding domain"/>
    <property type="match status" value="1"/>
</dbReference>
<evidence type="ECO:0000256" key="2">
    <source>
        <dbReference type="ARBA" id="ARBA00022630"/>
    </source>
</evidence>
<dbReference type="EMBL" id="JDRY01000042">
    <property type="protein sequence ID" value="KGM98942.1"/>
    <property type="molecule type" value="Genomic_DNA"/>
</dbReference>
<dbReference type="NCBIfam" id="TIGR00275">
    <property type="entry name" value="aminoacetone oxidase family FAD-binding enzyme"/>
    <property type="match status" value="1"/>
</dbReference>
<organism evidence="6 7">
    <name type="scientific">Clostridium botulinum C/D str. DC5</name>
    <dbReference type="NCBI Taxonomy" id="1443128"/>
    <lineage>
        <taxon>Bacteria</taxon>
        <taxon>Bacillati</taxon>
        <taxon>Bacillota</taxon>
        <taxon>Clostridia</taxon>
        <taxon>Eubacteriales</taxon>
        <taxon>Clostridiaceae</taxon>
        <taxon>Clostridium</taxon>
    </lineage>
</organism>
<proteinExistence type="predicted"/>
<dbReference type="RefSeq" id="WP_039256465.1">
    <property type="nucleotide sequence ID" value="NZ_JDRY01000042.1"/>
</dbReference>
<dbReference type="AlphaFoldDB" id="A0A0A0IDB9"/>
<dbReference type="SUPFAM" id="SSF51905">
    <property type="entry name" value="FAD/NAD(P)-binding domain"/>
    <property type="match status" value="1"/>
</dbReference>
<evidence type="ECO:0000259" key="5">
    <source>
        <dbReference type="Pfam" id="PF22780"/>
    </source>
</evidence>
<dbReference type="InterPro" id="IPR004792">
    <property type="entry name" value="BaiN-like"/>
</dbReference>
<evidence type="ECO:0000256" key="1">
    <source>
        <dbReference type="ARBA" id="ARBA00001974"/>
    </source>
</evidence>
<feature type="domain" description="RsdA/BaiN/AoA(So)-like Rossmann fold-like" evidence="4">
    <location>
        <begin position="4"/>
        <end position="409"/>
    </location>
</feature>
<dbReference type="Pfam" id="PF03486">
    <property type="entry name" value="HI0933_like"/>
    <property type="match status" value="1"/>
</dbReference>
<reference evidence="6 7" key="1">
    <citation type="submission" date="2014-01" db="EMBL/GenBank/DDBJ databases">
        <title>Plasmidome dynamics in the species complex Clostridium novyi sensu lato converts strains of independent lineages into distinctly different pathogens.</title>
        <authorList>
            <person name="Skarin H."/>
            <person name="Segerman B."/>
        </authorList>
    </citation>
    <scope>NUCLEOTIDE SEQUENCE [LARGE SCALE GENOMIC DNA]</scope>
    <source>
        <strain evidence="6 7">DC5</strain>
    </source>
</reference>
<dbReference type="Pfam" id="PF22780">
    <property type="entry name" value="HI0933_like_1st"/>
    <property type="match status" value="1"/>
</dbReference>
<comment type="cofactor">
    <cofactor evidence="1">
        <name>FAD</name>
        <dbReference type="ChEBI" id="CHEBI:57692"/>
    </cofactor>
</comment>
<keyword evidence="2" id="KW-0285">Flavoprotein</keyword>
<dbReference type="InterPro" id="IPR055178">
    <property type="entry name" value="RsdA/BaiN/AoA(So)-like_dom"/>
</dbReference>
<dbReference type="Proteomes" id="UP000030014">
    <property type="component" value="Unassembled WGS sequence"/>
</dbReference>
<dbReference type="InterPro" id="IPR036188">
    <property type="entry name" value="FAD/NAD-bd_sf"/>
</dbReference>
<keyword evidence="3" id="KW-0274">FAD</keyword>
<evidence type="ECO:0000256" key="3">
    <source>
        <dbReference type="ARBA" id="ARBA00022827"/>
    </source>
</evidence>
<gene>
    <name evidence="6" type="ORF">Z955_09750</name>
</gene>
<accession>A0A0A0IDB9</accession>
<comment type="caution">
    <text evidence="6">The sequence shown here is derived from an EMBL/GenBank/DDBJ whole genome shotgun (WGS) entry which is preliminary data.</text>
</comment>
<dbReference type="PRINTS" id="PR00411">
    <property type="entry name" value="PNDRDTASEI"/>
</dbReference>
<dbReference type="Gene3D" id="1.10.8.260">
    <property type="entry name" value="HI0933 insert domain-like"/>
    <property type="match status" value="1"/>
</dbReference>
<dbReference type="Gene3D" id="2.40.30.10">
    <property type="entry name" value="Translation factors"/>
    <property type="match status" value="1"/>
</dbReference>
<dbReference type="SUPFAM" id="SSF160996">
    <property type="entry name" value="HI0933 insert domain-like"/>
    <property type="match status" value="1"/>
</dbReference>
<dbReference type="InterPro" id="IPR057661">
    <property type="entry name" value="RsdA/BaiN/AoA(So)_Rossmann"/>
</dbReference>
<evidence type="ECO:0000259" key="4">
    <source>
        <dbReference type="Pfam" id="PF03486"/>
    </source>
</evidence>
<evidence type="ECO:0000313" key="6">
    <source>
        <dbReference type="EMBL" id="KGM98942.1"/>
    </source>
</evidence>
<dbReference type="InterPro" id="IPR023166">
    <property type="entry name" value="BaiN-like_dom_sf"/>
</dbReference>
<name>A0A0A0IDB9_CLOBO</name>
<evidence type="ECO:0000313" key="7">
    <source>
        <dbReference type="Proteomes" id="UP000030014"/>
    </source>
</evidence>
<dbReference type="PANTHER" id="PTHR42887:SF2">
    <property type="entry name" value="OS12G0638800 PROTEIN"/>
    <property type="match status" value="1"/>
</dbReference>
<dbReference type="PANTHER" id="PTHR42887">
    <property type="entry name" value="OS12G0638800 PROTEIN"/>
    <property type="match status" value="1"/>
</dbReference>
<protein>
    <submittedName>
        <fullName evidence="6">Flavoprotein</fullName>
    </submittedName>
</protein>
<sequence>MKHELIIVGAGASGIIAAINAKNSGIDVAILESNNRIAKKLLTTGNGRCNITNENITLDRYHSNNPRFFEHTLKSFNLTNTLEFFSTLGLHLTTLENGKMYPLSLQSSSVVDILKASLEEKEIPVYLDTKVKDIHNSKKGFKIYASTPEDDSLEYNCKKLILCCGGKSAPKTGSDGSGFSLARKIGHSIIEPLPALVQLKLNYKKLKALSGVKFDGSAKLFLDEKLIQEDFGEILFTDYGISGPPILQLSRNASRGIYNRKKVTLKVDMMSTISKENLIEFLENHWGVFGYRSIHDSFIGIINKKVIPILLKESGIDNMHKPCWNLTWQEKNSIFNILKAWEFEVIGTNGFNNAQVTSGGINTEEIDSTTLESKLIPNLYFCGEILDVDGDCGGFNLQWAWSSGIIASNNASNH</sequence>